<dbReference type="Gene3D" id="3.30.450.40">
    <property type="match status" value="1"/>
</dbReference>
<evidence type="ECO:0000256" key="1">
    <source>
        <dbReference type="ARBA" id="ARBA00023015"/>
    </source>
</evidence>
<dbReference type="GO" id="GO:0003677">
    <property type="term" value="F:DNA binding"/>
    <property type="evidence" value="ECO:0007669"/>
    <property type="project" value="UniProtKB-KW"/>
</dbReference>
<dbReference type="Pfam" id="PF09339">
    <property type="entry name" value="HTH_IclR"/>
    <property type="match status" value="1"/>
</dbReference>
<dbReference type="InterPro" id="IPR029016">
    <property type="entry name" value="GAF-like_dom_sf"/>
</dbReference>
<evidence type="ECO:0000259" key="5">
    <source>
        <dbReference type="PROSITE" id="PS51078"/>
    </source>
</evidence>
<dbReference type="InterPro" id="IPR036388">
    <property type="entry name" value="WH-like_DNA-bd_sf"/>
</dbReference>
<feature type="domain" description="HTH iclR-type" evidence="4">
    <location>
        <begin position="14"/>
        <end position="77"/>
    </location>
</feature>
<evidence type="ECO:0000259" key="4">
    <source>
        <dbReference type="PROSITE" id="PS51077"/>
    </source>
</evidence>
<dbReference type="EMBL" id="SMLM01000001">
    <property type="protein sequence ID" value="TFZ06146.1"/>
    <property type="molecule type" value="Genomic_DNA"/>
</dbReference>
<dbReference type="PANTHER" id="PTHR30136">
    <property type="entry name" value="HELIX-TURN-HELIX TRANSCRIPTIONAL REGULATOR, ICLR FAMILY"/>
    <property type="match status" value="1"/>
</dbReference>
<evidence type="ECO:0000313" key="7">
    <source>
        <dbReference type="Proteomes" id="UP000298180"/>
    </source>
</evidence>
<keyword evidence="3" id="KW-0804">Transcription</keyword>
<dbReference type="InterPro" id="IPR014757">
    <property type="entry name" value="Tscrpt_reg_IclR_C"/>
</dbReference>
<protein>
    <submittedName>
        <fullName evidence="6">IclR family transcriptional regulator</fullName>
    </submittedName>
</protein>
<dbReference type="SMART" id="SM00346">
    <property type="entry name" value="HTH_ICLR"/>
    <property type="match status" value="1"/>
</dbReference>
<feature type="domain" description="IclR-ED" evidence="5">
    <location>
        <begin position="78"/>
        <end position="260"/>
    </location>
</feature>
<evidence type="ECO:0000256" key="3">
    <source>
        <dbReference type="ARBA" id="ARBA00023163"/>
    </source>
</evidence>
<dbReference type="SUPFAM" id="SSF55781">
    <property type="entry name" value="GAF domain-like"/>
    <property type="match status" value="1"/>
</dbReference>
<keyword evidence="2" id="KW-0238">DNA-binding</keyword>
<reference evidence="6 7" key="1">
    <citation type="submission" date="2019-03" db="EMBL/GenBank/DDBJ databases">
        <title>Ramlibacter henchirensis DSM 14656, whole genome shotgun sequence.</title>
        <authorList>
            <person name="Zhang X."/>
            <person name="Feng G."/>
            <person name="Zhu H."/>
        </authorList>
    </citation>
    <scope>NUCLEOTIDE SEQUENCE [LARGE SCALE GENOMIC DNA]</scope>
    <source>
        <strain evidence="6 7">DSM 14656</strain>
    </source>
</reference>
<dbReference type="PROSITE" id="PS51078">
    <property type="entry name" value="ICLR_ED"/>
    <property type="match status" value="1"/>
</dbReference>
<dbReference type="OrthoDB" id="9807558at2"/>
<keyword evidence="1" id="KW-0805">Transcription regulation</keyword>
<keyword evidence="7" id="KW-1185">Reference proteome</keyword>
<dbReference type="Gene3D" id="1.10.10.10">
    <property type="entry name" value="Winged helix-like DNA-binding domain superfamily/Winged helix DNA-binding domain"/>
    <property type="match status" value="1"/>
</dbReference>
<dbReference type="AlphaFoldDB" id="A0A4Z0C3J9"/>
<gene>
    <name evidence="6" type="ORF">EZ313_05745</name>
</gene>
<evidence type="ECO:0000256" key="2">
    <source>
        <dbReference type="ARBA" id="ARBA00023125"/>
    </source>
</evidence>
<dbReference type="GO" id="GO:0003700">
    <property type="term" value="F:DNA-binding transcription factor activity"/>
    <property type="evidence" value="ECO:0007669"/>
    <property type="project" value="TreeGrafter"/>
</dbReference>
<dbReference type="RefSeq" id="WP_135262232.1">
    <property type="nucleotide sequence ID" value="NZ_SMLM01000001.1"/>
</dbReference>
<comment type="caution">
    <text evidence="6">The sequence shown here is derived from an EMBL/GenBank/DDBJ whole genome shotgun (WGS) entry which is preliminary data.</text>
</comment>
<organism evidence="6 7">
    <name type="scientific">Ramlibacter henchirensis</name>
    <dbReference type="NCBI Taxonomy" id="204072"/>
    <lineage>
        <taxon>Bacteria</taxon>
        <taxon>Pseudomonadati</taxon>
        <taxon>Pseudomonadota</taxon>
        <taxon>Betaproteobacteria</taxon>
        <taxon>Burkholderiales</taxon>
        <taxon>Comamonadaceae</taxon>
        <taxon>Ramlibacter</taxon>
    </lineage>
</organism>
<dbReference type="PANTHER" id="PTHR30136:SF39">
    <property type="entry name" value="TRANSCRIPTIONAL REGULATORY PROTEIN"/>
    <property type="match status" value="1"/>
</dbReference>
<dbReference type="Proteomes" id="UP000298180">
    <property type="component" value="Unassembled WGS sequence"/>
</dbReference>
<dbReference type="InterPro" id="IPR050707">
    <property type="entry name" value="HTH_MetabolicPath_Reg"/>
</dbReference>
<name>A0A4Z0C3J9_9BURK</name>
<dbReference type="SUPFAM" id="SSF46785">
    <property type="entry name" value="Winged helix' DNA-binding domain"/>
    <property type="match status" value="1"/>
</dbReference>
<dbReference type="Pfam" id="PF01614">
    <property type="entry name" value="IclR_C"/>
    <property type="match status" value="1"/>
</dbReference>
<dbReference type="PROSITE" id="PS51077">
    <property type="entry name" value="HTH_ICLR"/>
    <property type="match status" value="1"/>
</dbReference>
<sequence length="269" mass="28433">MPRAPASLDSADGAQSVRRAMAILRLVAAGQDRGVRLTDVAAMSGLTAPTVHRFLKVLMDETAVEQDPTTRRYRIGHEITLLGLARPGGVSIRAIAEPYLAALAANVGDTVFLSVRHGADSVSIARHLGSHPIQVLSIDVGARRPLGASVSGIVLLAGMPPDEARALTQRNEKRLKGAGRSVKDVLAAVDACRAQGYTYAQAGVMPGTSAMAVPILDPAGTLVAAISIATLAERLPRDRVRGVLAKMQEQVRLVTVRLGEIERARPARR</sequence>
<dbReference type="GO" id="GO:0045892">
    <property type="term" value="P:negative regulation of DNA-templated transcription"/>
    <property type="evidence" value="ECO:0007669"/>
    <property type="project" value="TreeGrafter"/>
</dbReference>
<dbReference type="InterPro" id="IPR005471">
    <property type="entry name" value="Tscrpt_reg_IclR_N"/>
</dbReference>
<proteinExistence type="predicted"/>
<dbReference type="InterPro" id="IPR036390">
    <property type="entry name" value="WH_DNA-bd_sf"/>
</dbReference>
<evidence type="ECO:0000313" key="6">
    <source>
        <dbReference type="EMBL" id="TFZ06146.1"/>
    </source>
</evidence>
<accession>A0A4Z0C3J9</accession>